<feature type="domain" description="DNA ligase D 3'-phosphoesterase" evidence="2">
    <location>
        <begin position="34"/>
        <end position="148"/>
    </location>
</feature>
<feature type="compositionally biased region" description="Basic and acidic residues" evidence="1">
    <location>
        <begin position="1"/>
        <end position="20"/>
    </location>
</feature>
<dbReference type="PANTHER" id="PTHR39465">
    <property type="entry name" value="DNA LIGASE D, 3'-PHOSPHOESTERASE DOMAIN"/>
    <property type="match status" value="1"/>
</dbReference>
<accession>A0A1N7IW71</accession>
<feature type="region of interest" description="Disordered" evidence="1">
    <location>
        <begin position="1"/>
        <end position="26"/>
    </location>
</feature>
<evidence type="ECO:0000313" key="4">
    <source>
        <dbReference type="Proteomes" id="UP000186373"/>
    </source>
</evidence>
<dbReference type="Pfam" id="PF13298">
    <property type="entry name" value="LigD_N"/>
    <property type="match status" value="1"/>
</dbReference>
<gene>
    <name evidence="3" type="ORF">SAMN05421639_104649</name>
</gene>
<protein>
    <submittedName>
        <fullName evidence="3">Bifunctional non-homologous end joining protein LigD</fullName>
    </submittedName>
</protein>
<dbReference type="OrthoDB" id="9802472at2"/>
<dbReference type="PANTHER" id="PTHR39465:SF1">
    <property type="entry name" value="DNA LIGASE D 3'-PHOSPHOESTERASE DOMAIN-CONTAINING PROTEIN"/>
    <property type="match status" value="1"/>
</dbReference>
<dbReference type="NCBIfam" id="TIGR02777">
    <property type="entry name" value="LigD_PE_dom"/>
    <property type="match status" value="1"/>
</dbReference>
<dbReference type="InterPro" id="IPR014144">
    <property type="entry name" value="LigD_PE_domain"/>
</dbReference>
<organism evidence="3 4">
    <name type="scientific">Chryseobacterium shigense</name>
    <dbReference type="NCBI Taxonomy" id="297244"/>
    <lineage>
        <taxon>Bacteria</taxon>
        <taxon>Pseudomonadati</taxon>
        <taxon>Bacteroidota</taxon>
        <taxon>Flavobacteriia</taxon>
        <taxon>Flavobacteriales</taxon>
        <taxon>Weeksellaceae</taxon>
        <taxon>Chryseobacterium group</taxon>
        <taxon>Chryseobacterium</taxon>
    </lineage>
</organism>
<sequence length="201" mass="23286">MALKDYQNKRKFDETTEPKGKTKKSKDQLVFVVQRHAASRLHYDFRLEMEGVLKSWAIPKGPSLDSKDKRLAMMVEDHPYDYKDFEGNIPEGNYGAGQVEVWDIGTYEPLDDTSRLSDEKELLKELKAGSIKFILHGKKLKGEFALVKMKNAENNAWLLIKHKDDFAEEKYDAEENTSPKSLVTQFLEEKKSLKIKEKRKS</sequence>
<dbReference type="Proteomes" id="UP000186373">
    <property type="component" value="Unassembled WGS sequence"/>
</dbReference>
<proteinExistence type="predicted"/>
<evidence type="ECO:0000259" key="2">
    <source>
        <dbReference type="Pfam" id="PF13298"/>
    </source>
</evidence>
<dbReference type="EMBL" id="FTNY01000004">
    <property type="protein sequence ID" value="SIS41241.1"/>
    <property type="molecule type" value="Genomic_DNA"/>
</dbReference>
<name>A0A1N7IW71_9FLAO</name>
<keyword evidence="4" id="KW-1185">Reference proteome</keyword>
<evidence type="ECO:0000256" key="1">
    <source>
        <dbReference type="SAM" id="MobiDB-lite"/>
    </source>
</evidence>
<evidence type="ECO:0000313" key="3">
    <source>
        <dbReference type="EMBL" id="SIS41241.1"/>
    </source>
</evidence>
<reference evidence="4" key="1">
    <citation type="submission" date="2017-01" db="EMBL/GenBank/DDBJ databases">
        <authorList>
            <person name="Varghese N."/>
            <person name="Submissions S."/>
        </authorList>
    </citation>
    <scope>NUCLEOTIDE SEQUENCE [LARGE SCALE GENOMIC DNA]</scope>
    <source>
        <strain evidence="4">DSM 17126</strain>
    </source>
</reference>
<dbReference type="RefSeq" id="WP_076508817.1">
    <property type="nucleotide sequence ID" value="NZ_FTNY01000004.1"/>
</dbReference>
<dbReference type="AlphaFoldDB" id="A0A1N7IW71"/>